<keyword evidence="10" id="KW-1185">Reference proteome</keyword>
<dbReference type="Gene3D" id="3.30.70.1450">
    <property type="entry name" value="Regulator of K+ conductance, C-terminal domain"/>
    <property type="match status" value="1"/>
</dbReference>
<dbReference type="SUPFAM" id="SSF116726">
    <property type="entry name" value="TrkA C-terminal domain-like"/>
    <property type="match status" value="1"/>
</dbReference>
<feature type="domain" description="RCK C-terminal" evidence="8">
    <location>
        <begin position="137"/>
        <end position="218"/>
    </location>
</feature>
<dbReference type="Pfam" id="PF02080">
    <property type="entry name" value="TrkA_C"/>
    <property type="match status" value="1"/>
</dbReference>
<evidence type="ECO:0000259" key="8">
    <source>
        <dbReference type="PROSITE" id="PS51202"/>
    </source>
</evidence>
<dbReference type="PROSITE" id="PS51202">
    <property type="entry name" value="RCK_C"/>
    <property type="match status" value="1"/>
</dbReference>
<evidence type="ECO:0000256" key="4">
    <source>
        <dbReference type="ARBA" id="ARBA00022958"/>
    </source>
</evidence>
<dbReference type="InterPro" id="IPR050721">
    <property type="entry name" value="Trk_Ktr_HKT_K-transport"/>
</dbReference>
<dbReference type="STRING" id="1122247.GCA_000379865_01312"/>
<keyword evidence="2" id="KW-0813">Transport</keyword>
<dbReference type="InterPro" id="IPR003148">
    <property type="entry name" value="RCK_N"/>
</dbReference>
<evidence type="ECO:0000256" key="1">
    <source>
        <dbReference type="ARBA" id="ARBA00017378"/>
    </source>
</evidence>
<dbReference type="InterPro" id="IPR036291">
    <property type="entry name" value="NAD(P)-bd_dom_sf"/>
</dbReference>
<evidence type="ECO:0000256" key="5">
    <source>
        <dbReference type="ARBA" id="ARBA00023027"/>
    </source>
</evidence>
<dbReference type="PANTHER" id="PTHR43833">
    <property type="entry name" value="POTASSIUM CHANNEL PROTEIN 2-RELATED-RELATED"/>
    <property type="match status" value="1"/>
</dbReference>
<keyword evidence="3" id="KW-0633">Potassium transport</keyword>
<reference evidence="9 10" key="1">
    <citation type="journal article" date="2012" name="J. Bacteriol.">
        <title>Genome sequence of Mycobacterium hassiacum DSM 44199, a rare source of heat-stable mycobacterial proteins.</title>
        <authorList>
            <person name="Tiago I."/>
            <person name="Maranha A."/>
            <person name="Mendes V."/>
            <person name="Alarico S."/>
            <person name="Moynihan P.J."/>
            <person name="Clarke A.J."/>
            <person name="Macedo-Ribeiro S."/>
            <person name="Pereira P.J."/>
            <person name="Empadinhas N."/>
        </authorList>
    </citation>
    <scope>NUCLEOTIDE SEQUENCE [LARGE SCALE GENOMIC DNA]</scope>
    <source>
        <strain evidence="10">DSM 44199 / CIP 105218 / JCM 12690 / 3849</strain>
    </source>
</reference>
<comment type="caution">
    <text evidence="9">The sequence shown here is derived from an EMBL/GenBank/DDBJ whole genome shotgun (WGS) entry which is preliminary data.</text>
</comment>
<dbReference type="eggNOG" id="COG0569">
    <property type="taxonomic scope" value="Bacteria"/>
</dbReference>
<gene>
    <name evidence="9" type="ORF">C731_4137</name>
</gene>
<dbReference type="GO" id="GO:0015079">
    <property type="term" value="F:potassium ion transmembrane transporter activity"/>
    <property type="evidence" value="ECO:0007669"/>
    <property type="project" value="InterPro"/>
</dbReference>
<dbReference type="InterPro" id="IPR036721">
    <property type="entry name" value="RCK_C_sf"/>
</dbReference>
<evidence type="ECO:0000259" key="7">
    <source>
        <dbReference type="PROSITE" id="PS51201"/>
    </source>
</evidence>
<evidence type="ECO:0000256" key="2">
    <source>
        <dbReference type="ARBA" id="ARBA00022448"/>
    </source>
</evidence>
<dbReference type="Proteomes" id="UP000006265">
    <property type="component" value="Unassembled WGS sequence"/>
</dbReference>
<dbReference type="PANTHER" id="PTHR43833:SF5">
    <property type="entry name" value="TRK SYSTEM POTASSIUM UPTAKE PROTEIN TRKA"/>
    <property type="match status" value="1"/>
</dbReference>
<dbReference type="GO" id="GO:0005886">
    <property type="term" value="C:plasma membrane"/>
    <property type="evidence" value="ECO:0007669"/>
    <property type="project" value="InterPro"/>
</dbReference>
<feature type="domain" description="RCK N-terminal" evidence="7">
    <location>
        <begin position="1"/>
        <end position="117"/>
    </location>
</feature>
<keyword evidence="5" id="KW-0520">NAD</keyword>
<dbReference type="Gene3D" id="3.40.50.720">
    <property type="entry name" value="NAD(P)-binding Rossmann-like Domain"/>
    <property type="match status" value="1"/>
</dbReference>
<sequence>MRIGVAGAGAVGRAVARELVSYGHKVLLIENNMRHFEPRSVPDADWLFADACELAMLEEAGIHTCDVMITATGDDKANLTASLLAKTEFGVGRVVARVNDMRNQWLFNEAWGVDVAVSAPAALVAAIEGAIDVGHVVRLMELRQGQVSLAKLTLSEDDSWVGRRLGDVSLPEGGRPAIIVRAGGLVAPRSDEVLRAGDEILFFAAGAQLNQAAVLVQEALRPLA</sequence>
<dbReference type="Pfam" id="PF02254">
    <property type="entry name" value="TrkA_N"/>
    <property type="match status" value="1"/>
</dbReference>
<name>K5BE12_MYCHD</name>
<organism evidence="9 10">
    <name type="scientific">Mycolicibacterium hassiacum (strain DSM 44199 / CIP 105218 / JCM 12690 / 3849)</name>
    <name type="common">Mycobacterium hassiacum</name>
    <dbReference type="NCBI Taxonomy" id="1122247"/>
    <lineage>
        <taxon>Bacteria</taxon>
        <taxon>Bacillati</taxon>
        <taxon>Actinomycetota</taxon>
        <taxon>Actinomycetes</taxon>
        <taxon>Mycobacteriales</taxon>
        <taxon>Mycobacteriaceae</taxon>
        <taxon>Mycolicibacterium</taxon>
    </lineage>
</organism>
<keyword evidence="6" id="KW-0406">Ion transport</keyword>
<dbReference type="PROSITE" id="PS51201">
    <property type="entry name" value="RCK_N"/>
    <property type="match status" value="1"/>
</dbReference>
<dbReference type="PATRIC" id="fig|1122247.3.peg.3968"/>
<protein>
    <recommendedName>
        <fullName evidence="1">Trk system potassium uptake protein TrkA</fullName>
    </recommendedName>
</protein>
<accession>K5BE12</accession>
<evidence type="ECO:0000256" key="6">
    <source>
        <dbReference type="ARBA" id="ARBA00023065"/>
    </source>
</evidence>
<dbReference type="EMBL" id="AMRA01000111">
    <property type="protein sequence ID" value="EKF21881.1"/>
    <property type="molecule type" value="Genomic_DNA"/>
</dbReference>
<dbReference type="AlphaFoldDB" id="K5BE12"/>
<dbReference type="InterPro" id="IPR006036">
    <property type="entry name" value="K_uptake_TrkA"/>
</dbReference>
<proteinExistence type="predicted"/>
<evidence type="ECO:0000313" key="10">
    <source>
        <dbReference type="Proteomes" id="UP000006265"/>
    </source>
</evidence>
<dbReference type="InterPro" id="IPR006037">
    <property type="entry name" value="RCK_C"/>
</dbReference>
<evidence type="ECO:0000256" key="3">
    <source>
        <dbReference type="ARBA" id="ARBA00022538"/>
    </source>
</evidence>
<dbReference type="OrthoDB" id="9775180at2"/>
<dbReference type="SUPFAM" id="SSF51735">
    <property type="entry name" value="NAD(P)-binding Rossmann-fold domains"/>
    <property type="match status" value="1"/>
</dbReference>
<evidence type="ECO:0000313" key="9">
    <source>
        <dbReference type="EMBL" id="EKF21881.1"/>
    </source>
</evidence>
<dbReference type="RefSeq" id="WP_005631080.1">
    <property type="nucleotide sequence ID" value="NZ_AMRA01000111.1"/>
</dbReference>
<keyword evidence="4" id="KW-0630">Potassium</keyword>
<dbReference type="PRINTS" id="PR00335">
    <property type="entry name" value="KUPTAKETRKA"/>
</dbReference>